<dbReference type="OrthoDB" id="73612at2759"/>
<dbReference type="Proteomes" id="UP000601435">
    <property type="component" value="Unassembled WGS sequence"/>
</dbReference>
<keyword evidence="3" id="KW-0949">S-adenosyl-L-methionine</keyword>
<evidence type="ECO:0000259" key="4">
    <source>
        <dbReference type="Pfam" id="PF13649"/>
    </source>
</evidence>
<dbReference type="InterPro" id="IPR029063">
    <property type="entry name" value="SAM-dependent_MTases_sf"/>
</dbReference>
<protein>
    <recommendedName>
        <fullName evidence="4">Methyltransferase domain-containing protein</fullName>
    </recommendedName>
</protein>
<dbReference type="Gene3D" id="3.40.50.150">
    <property type="entry name" value="Vaccinia Virus protein VP39"/>
    <property type="match status" value="1"/>
</dbReference>
<dbReference type="PANTHER" id="PTHR43464">
    <property type="entry name" value="METHYLTRANSFERASE"/>
    <property type="match status" value="1"/>
</dbReference>
<evidence type="ECO:0000313" key="5">
    <source>
        <dbReference type="EMBL" id="CAE7617625.1"/>
    </source>
</evidence>
<dbReference type="CDD" id="cd02440">
    <property type="entry name" value="AdoMet_MTases"/>
    <property type="match status" value="1"/>
</dbReference>
<dbReference type="InterPro" id="IPR041698">
    <property type="entry name" value="Methyltransf_25"/>
</dbReference>
<dbReference type="AlphaFoldDB" id="A0A812V9S1"/>
<feature type="domain" description="Methyltransferase" evidence="4">
    <location>
        <begin position="54"/>
        <end position="156"/>
    </location>
</feature>
<evidence type="ECO:0000256" key="3">
    <source>
        <dbReference type="ARBA" id="ARBA00022691"/>
    </source>
</evidence>
<evidence type="ECO:0000313" key="6">
    <source>
        <dbReference type="Proteomes" id="UP000601435"/>
    </source>
</evidence>
<dbReference type="GO" id="GO:0032259">
    <property type="term" value="P:methylation"/>
    <property type="evidence" value="ECO:0007669"/>
    <property type="project" value="UniProtKB-KW"/>
</dbReference>
<name>A0A812V9S1_9DINO</name>
<comment type="caution">
    <text evidence="5">The sequence shown here is derived from an EMBL/GenBank/DDBJ whole genome shotgun (WGS) entry which is preliminary data.</text>
</comment>
<dbReference type="Pfam" id="PF13649">
    <property type="entry name" value="Methyltransf_25"/>
    <property type="match status" value="1"/>
</dbReference>
<reference evidence="5" key="1">
    <citation type="submission" date="2021-02" db="EMBL/GenBank/DDBJ databases">
        <authorList>
            <person name="Dougan E. K."/>
            <person name="Rhodes N."/>
            <person name="Thang M."/>
            <person name="Chan C."/>
        </authorList>
    </citation>
    <scope>NUCLEOTIDE SEQUENCE</scope>
</reference>
<keyword evidence="1" id="KW-0489">Methyltransferase</keyword>
<keyword evidence="6" id="KW-1185">Reference proteome</keyword>
<evidence type="ECO:0000256" key="2">
    <source>
        <dbReference type="ARBA" id="ARBA00022679"/>
    </source>
</evidence>
<evidence type="ECO:0000256" key="1">
    <source>
        <dbReference type="ARBA" id="ARBA00022603"/>
    </source>
</evidence>
<dbReference type="SUPFAM" id="SSF53335">
    <property type="entry name" value="S-adenosyl-L-methionine-dependent methyltransferases"/>
    <property type="match status" value="1"/>
</dbReference>
<organism evidence="5 6">
    <name type="scientific">Symbiodinium necroappetens</name>
    <dbReference type="NCBI Taxonomy" id="1628268"/>
    <lineage>
        <taxon>Eukaryota</taxon>
        <taxon>Sar</taxon>
        <taxon>Alveolata</taxon>
        <taxon>Dinophyceae</taxon>
        <taxon>Suessiales</taxon>
        <taxon>Symbiodiniaceae</taxon>
        <taxon>Symbiodinium</taxon>
    </lineage>
</organism>
<accession>A0A812V9S1</accession>
<dbReference type="EMBL" id="CAJNJA010029036">
    <property type="protein sequence ID" value="CAE7617625.1"/>
    <property type="molecule type" value="Genomic_DNA"/>
</dbReference>
<proteinExistence type="predicted"/>
<sequence length="505" mass="55297">MDPHDSGRILDRAPPLSFFERAYEAFEGAPWDVGIPQPALAVALADGEVLGPRILDIGCGTGENAVFLAENGFDVTAFDIVPAAVTLARQRLHVAGKMSGSMRVYQVDVFAMSEVPEITDLLYDTVLDFAVFHGIGDDEAQRDALRATAACVREGGRLLLHAFSDGNAGYGWTGPRRTTEDHLRKQLAETGWIVRSITARPYTYYDCTRRCCDEMDALFVVAENPGHPREPGGSGEKDCMTPQSPEVCVSVRALCLYLAFASAASSVVVLFWEVVEVFRTDREKDFFLPTRGCCGLTVALALGLRHAYPLEVLPFVPKPWGLQCQHLPFGLVSACVVLGLLGPAWLLPEWPFAPLAFFFAWFHLRYLHWFPHAKAHGDHSPDFVFANLFPQALRPVVSAVGALSHNLASTAAPGLLRIRQPEEDAEKGEAIVYDPSRVQDGGAVLWNSAPGMSLKPSWRCKASVDFFRCSPMFCEVSAPPPLRPPGLHRLRGLCHSAKAGTLPEE</sequence>
<dbReference type="GO" id="GO:0008168">
    <property type="term" value="F:methyltransferase activity"/>
    <property type="evidence" value="ECO:0007669"/>
    <property type="project" value="UniProtKB-KW"/>
</dbReference>
<gene>
    <name evidence="5" type="ORF">SNEC2469_LOCUS17533</name>
</gene>
<dbReference type="PANTHER" id="PTHR43464:SF19">
    <property type="entry name" value="UBIQUINONE BIOSYNTHESIS O-METHYLTRANSFERASE, MITOCHONDRIAL"/>
    <property type="match status" value="1"/>
</dbReference>
<keyword evidence="2" id="KW-0808">Transferase</keyword>